<evidence type="ECO:0000313" key="1">
    <source>
        <dbReference type="EMBL" id="MFK2876511.1"/>
    </source>
</evidence>
<keyword evidence="2" id="KW-1185">Reference proteome</keyword>
<name>A0ABW8J5U1_9GAMM</name>
<dbReference type="Proteomes" id="UP001620339">
    <property type="component" value="Unassembled WGS sequence"/>
</dbReference>
<protein>
    <submittedName>
        <fullName evidence="1">Uncharacterized protein</fullName>
    </submittedName>
</protein>
<comment type="caution">
    <text evidence="1">The sequence shown here is derived from an EMBL/GenBank/DDBJ whole genome shotgun (WGS) entry which is preliminary data.</text>
</comment>
<proteinExistence type="predicted"/>
<dbReference type="RefSeq" id="WP_404612300.1">
    <property type="nucleotide sequence ID" value="NZ_JADIKK010000008.1"/>
</dbReference>
<dbReference type="EMBL" id="JADIKK010000008">
    <property type="protein sequence ID" value="MFK2876511.1"/>
    <property type="molecule type" value="Genomic_DNA"/>
</dbReference>
<organism evidence="1 2">
    <name type="scientific">Rhodanobacter hydrolyticus</name>
    <dbReference type="NCBI Taxonomy" id="2250595"/>
    <lineage>
        <taxon>Bacteria</taxon>
        <taxon>Pseudomonadati</taxon>
        <taxon>Pseudomonadota</taxon>
        <taxon>Gammaproteobacteria</taxon>
        <taxon>Lysobacterales</taxon>
        <taxon>Rhodanobacteraceae</taxon>
        <taxon>Rhodanobacter</taxon>
    </lineage>
</organism>
<reference evidence="1 2" key="1">
    <citation type="submission" date="2020-10" db="EMBL/GenBank/DDBJ databases">
        <title>Phylogeny of dyella-like bacteria.</title>
        <authorList>
            <person name="Fu J."/>
        </authorList>
    </citation>
    <scope>NUCLEOTIDE SEQUENCE [LARGE SCALE GENOMIC DNA]</scope>
    <source>
        <strain evidence="1 2">KACC 19113</strain>
    </source>
</reference>
<evidence type="ECO:0000313" key="2">
    <source>
        <dbReference type="Proteomes" id="UP001620339"/>
    </source>
</evidence>
<sequence>MDLDDKIRSPKGLVACLRDMGNGTSRLFFDDVIADKDVNPINWRHDYFYTFTPELPNSELEDMTLSAQLFEKIGAAVVARLLALNGRVK</sequence>
<gene>
    <name evidence="1" type="ORF">ISP25_05455</name>
</gene>
<accession>A0ABW8J5U1</accession>